<accession>A0A2T1EHF7</accession>
<keyword evidence="3" id="KW-1185">Reference proteome</keyword>
<reference evidence="3" key="1">
    <citation type="submission" date="2018-02" db="EMBL/GenBank/DDBJ databases">
        <authorList>
            <person name="Moore K."/>
            <person name="Momper L."/>
        </authorList>
    </citation>
    <scope>NUCLEOTIDE SEQUENCE [LARGE SCALE GENOMIC DNA]</scope>
    <source>
        <strain evidence="3">ULC18</strain>
    </source>
</reference>
<organism evidence="2 3">
    <name type="scientific">Stenomitos frigidus ULC18</name>
    <dbReference type="NCBI Taxonomy" id="2107698"/>
    <lineage>
        <taxon>Bacteria</taxon>
        <taxon>Bacillati</taxon>
        <taxon>Cyanobacteriota</taxon>
        <taxon>Cyanophyceae</taxon>
        <taxon>Leptolyngbyales</taxon>
        <taxon>Leptolyngbyaceae</taxon>
        <taxon>Stenomitos</taxon>
    </lineage>
</organism>
<dbReference type="EMBL" id="PVWK01000029">
    <property type="protein sequence ID" value="PSB32202.1"/>
    <property type="molecule type" value="Genomic_DNA"/>
</dbReference>
<dbReference type="AlphaFoldDB" id="A0A2T1EHF7"/>
<evidence type="ECO:0000313" key="3">
    <source>
        <dbReference type="Proteomes" id="UP000239576"/>
    </source>
</evidence>
<dbReference type="SUPFAM" id="SSF53474">
    <property type="entry name" value="alpha/beta-Hydrolases"/>
    <property type="match status" value="1"/>
</dbReference>
<reference evidence="2 3" key="2">
    <citation type="submission" date="2018-03" db="EMBL/GenBank/DDBJ databases">
        <title>The ancient ancestry and fast evolution of plastids.</title>
        <authorList>
            <person name="Moore K.R."/>
            <person name="Magnabosco C."/>
            <person name="Momper L."/>
            <person name="Gold D.A."/>
            <person name="Bosak T."/>
            <person name="Fournier G.P."/>
        </authorList>
    </citation>
    <scope>NUCLEOTIDE SEQUENCE [LARGE SCALE GENOMIC DNA]</scope>
    <source>
        <strain evidence="2 3">ULC18</strain>
    </source>
</reference>
<protein>
    <recommendedName>
        <fullName evidence="1">Peptidase S33 tripeptidyl aminopeptidase-like C-terminal domain-containing protein</fullName>
    </recommendedName>
</protein>
<sequence length="129" mass="14170">MGFKLSSNLCRIGLIENAARSEIMQHPVEAEDERRIMLNHDLQGIQLAAQAAVLTRQDIRSQLQNVVSPVLILVGANDLATPSFLAQEMQTLIPNAQLAIVPNAGHHLPLESPQRMTNEIIAFLVNQGM</sequence>
<dbReference type="Gene3D" id="3.40.50.1820">
    <property type="entry name" value="alpha/beta hydrolase"/>
    <property type="match status" value="1"/>
</dbReference>
<gene>
    <name evidence="2" type="ORF">C7B82_06065</name>
</gene>
<dbReference type="InterPro" id="IPR050266">
    <property type="entry name" value="AB_hydrolase_sf"/>
</dbReference>
<evidence type="ECO:0000259" key="1">
    <source>
        <dbReference type="Pfam" id="PF08386"/>
    </source>
</evidence>
<dbReference type="PANTHER" id="PTHR43798">
    <property type="entry name" value="MONOACYLGLYCEROL LIPASE"/>
    <property type="match status" value="1"/>
</dbReference>
<proteinExistence type="predicted"/>
<name>A0A2T1EHF7_9CYAN</name>
<dbReference type="Pfam" id="PF08386">
    <property type="entry name" value="Abhydrolase_4"/>
    <property type="match status" value="1"/>
</dbReference>
<evidence type="ECO:0000313" key="2">
    <source>
        <dbReference type="EMBL" id="PSB32202.1"/>
    </source>
</evidence>
<dbReference type="InterPro" id="IPR013595">
    <property type="entry name" value="Pept_S33_TAP-like_C"/>
</dbReference>
<feature type="domain" description="Peptidase S33 tripeptidyl aminopeptidase-like C-terminal" evidence="1">
    <location>
        <begin position="56"/>
        <end position="126"/>
    </location>
</feature>
<comment type="caution">
    <text evidence="2">The sequence shown here is derived from an EMBL/GenBank/DDBJ whole genome shotgun (WGS) entry which is preliminary data.</text>
</comment>
<dbReference type="Proteomes" id="UP000239576">
    <property type="component" value="Unassembled WGS sequence"/>
</dbReference>
<dbReference type="InterPro" id="IPR029058">
    <property type="entry name" value="AB_hydrolase_fold"/>
</dbReference>